<evidence type="ECO:0000313" key="3">
    <source>
        <dbReference type="Proteomes" id="UP000290287"/>
    </source>
</evidence>
<dbReference type="PANTHER" id="PTHR40279">
    <property type="entry name" value="PQQC-LIKE PROTEIN"/>
    <property type="match status" value="1"/>
</dbReference>
<keyword evidence="3" id="KW-1185">Reference proteome</keyword>
<name>A0A4Q0YUR0_9GAMM</name>
<protein>
    <submittedName>
        <fullName evidence="2">Uncharacterized protein</fullName>
    </submittedName>
</protein>
<evidence type="ECO:0000256" key="1">
    <source>
        <dbReference type="ARBA" id="ARBA00023002"/>
    </source>
</evidence>
<dbReference type="Gene3D" id="1.20.910.10">
    <property type="entry name" value="Heme oxygenase-like"/>
    <property type="match status" value="1"/>
</dbReference>
<proteinExistence type="predicted"/>
<dbReference type="AlphaFoldDB" id="A0A4Q0YUR0"/>
<dbReference type="PANTHER" id="PTHR40279:SF3">
    <property type="entry name" value="4-AMINOBENZOATE SYNTHASE"/>
    <property type="match status" value="1"/>
</dbReference>
<evidence type="ECO:0000313" key="2">
    <source>
        <dbReference type="EMBL" id="RXJ74543.1"/>
    </source>
</evidence>
<dbReference type="SUPFAM" id="SSF53335">
    <property type="entry name" value="S-adenosyl-L-methionine-dependent methyltransferases"/>
    <property type="match status" value="1"/>
</dbReference>
<dbReference type="Proteomes" id="UP000290287">
    <property type="component" value="Unassembled WGS sequence"/>
</dbReference>
<organism evidence="2 3">
    <name type="scientific">Veronia nyctiphanis</name>
    <dbReference type="NCBI Taxonomy" id="1278244"/>
    <lineage>
        <taxon>Bacteria</taxon>
        <taxon>Pseudomonadati</taxon>
        <taxon>Pseudomonadota</taxon>
        <taxon>Gammaproteobacteria</taxon>
        <taxon>Vibrionales</taxon>
        <taxon>Vibrionaceae</taxon>
        <taxon>Veronia</taxon>
    </lineage>
</organism>
<comment type="caution">
    <text evidence="2">The sequence shown here is derived from an EMBL/GenBank/DDBJ whole genome shotgun (WGS) entry which is preliminary data.</text>
</comment>
<dbReference type="SUPFAM" id="SSF48613">
    <property type="entry name" value="Heme oxygenase-like"/>
    <property type="match status" value="1"/>
</dbReference>
<sequence length="488" mass="55934">MFKQQAKQITQDNQAIWESSLYFQFLKTANREELLKSQVPFYHAVDAFPKMLLNLASRIQNPYARLLIVDNIWEEHGQGDTEKFHINTFNAHLNALGFKGTYFHSPFINDWIDNYLKSHDKRFLFHALAAIEYIYAVISETIANKLAQTALLGEQTHYSKHSKLDWSHGEEILMAMEKEGIDFDAELFCREQRTFIHVLSTLSLPTTEEIIHLNEQMPVNFYHTRESSAVLTKIIDDIARDGISVLTVCSGGEHVIEHLANEKVASVLAFDINEAQLEVCRKKMSGQQALPEGKFEYLFQFVRNVFTNSEGELHIRWALQGDFRHMDYVIDNVFSTEVLTAIFGPKATRYSQGVFSEHFKQVYRKMASDIESERNILNSKNVILGTPLPPAMLGDAAQTKLTLVCKDAKQAVSEGRYDFIDLSNIGDWMPLNEFVEITHSAFERLNEGGRMVMRRLLGDYILQDISMGTVIPLDDNTGFYSEMVVFEK</sequence>
<gene>
    <name evidence="2" type="ORF">CS022_02925</name>
</gene>
<dbReference type="EMBL" id="PEIB01000002">
    <property type="protein sequence ID" value="RXJ74543.1"/>
    <property type="molecule type" value="Genomic_DNA"/>
</dbReference>
<dbReference type="GO" id="GO:0016491">
    <property type="term" value="F:oxidoreductase activity"/>
    <property type="evidence" value="ECO:0007669"/>
    <property type="project" value="UniProtKB-KW"/>
</dbReference>
<dbReference type="InterPro" id="IPR039068">
    <property type="entry name" value="PqqC-like"/>
</dbReference>
<dbReference type="Gene3D" id="3.40.50.150">
    <property type="entry name" value="Vaccinia Virus protein VP39"/>
    <property type="match status" value="1"/>
</dbReference>
<accession>A0A4Q0YUR0</accession>
<keyword evidence="1" id="KW-0560">Oxidoreductase</keyword>
<dbReference type="Pfam" id="PF14518">
    <property type="entry name" value="Haem_oxygenas_2"/>
    <property type="match status" value="1"/>
</dbReference>
<dbReference type="InterPro" id="IPR029063">
    <property type="entry name" value="SAM-dependent_MTases_sf"/>
</dbReference>
<reference evidence="2 3" key="1">
    <citation type="submission" date="2017-10" db="EMBL/GenBank/DDBJ databases">
        <title>Nyctiphanis sp. nov., isolated from the stomach of the euphausiid Nyctiphanes simplex (Hansen, 1911) in the Gulf of California.</title>
        <authorList>
            <person name="Gomez-Gil B."/>
            <person name="Aguilar-Mendez M."/>
            <person name="Lopez-Cortes A."/>
            <person name="Gomez-Gutierrez J."/>
            <person name="Roque A."/>
            <person name="Lang E."/>
            <person name="Gonzalez-Castillo A."/>
        </authorList>
    </citation>
    <scope>NUCLEOTIDE SEQUENCE [LARGE SCALE GENOMIC DNA]</scope>
    <source>
        <strain evidence="2 3">CAIM 600</strain>
    </source>
</reference>
<dbReference type="RefSeq" id="WP_129121012.1">
    <property type="nucleotide sequence ID" value="NZ_PEIB01000002.1"/>
</dbReference>
<dbReference type="InterPro" id="IPR016084">
    <property type="entry name" value="Haem_Oase-like_multi-hlx"/>
</dbReference>
<dbReference type="OrthoDB" id="277294at2"/>